<feature type="compositionally biased region" description="Gly residues" evidence="1">
    <location>
        <begin position="56"/>
        <end position="76"/>
    </location>
</feature>
<gene>
    <name evidence="3" type="ORF">NKW50_02615</name>
</gene>
<sequence length="181" mass="19023">MLRCHNGAAKVTKIQAPEPRVVLAQKEYIQVNTKLLLAVMMNGFLLVGSAANAQGMGPGGPGGGPGGGQGGQGPRGNAGMHKSPPPAQGGPGRNGGRNGPGGPGFDADHYDMNRHWQRGERYDGPSNSRWYVDDWRSHRGLYAPPQGYRWMQYGNQFLLTSIASGVIAGVVSGVISSGMAR</sequence>
<dbReference type="RefSeq" id="WP_242012420.1">
    <property type="nucleotide sequence ID" value="NZ_JAMYZY010000002.1"/>
</dbReference>
<proteinExistence type="predicted"/>
<feature type="region of interest" description="Disordered" evidence="1">
    <location>
        <begin position="56"/>
        <end position="111"/>
    </location>
</feature>
<reference evidence="3 4" key="1">
    <citation type="submission" date="2022-06" db="EMBL/GenBank/DDBJ databases">
        <title>Acetobacer genomes from food samples.</title>
        <authorList>
            <person name="Sombolestani A."/>
        </authorList>
    </citation>
    <scope>NUCLEOTIDE SEQUENCE [LARGE SCALE GENOMIC DNA]</scope>
    <source>
        <strain evidence="3 4">R-83285</strain>
    </source>
</reference>
<feature type="transmembrane region" description="Helical" evidence="2">
    <location>
        <begin position="157"/>
        <end position="180"/>
    </location>
</feature>
<accession>A0ABT1EX16</accession>
<keyword evidence="2" id="KW-0472">Membrane</keyword>
<evidence type="ECO:0000313" key="4">
    <source>
        <dbReference type="Proteomes" id="UP001523528"/>
    </source>
</evidence>
<name>A0ABT1EX16_9PROT</name>
<dbReference type="InterPro" id="IPR024572">
    <property type="entry name" value="RcnB"/>
</dbReference>
<keyword evidence="2" id="KW-1133">Transmembrane helix</keyword>
<organism evidence="3 4">
    <name type="scientific">Acetobacter lambici</name>
    <dbReference type="NCBI Taxonomy" id="1332824"/>
    <lineage>
        <taxon>Bacteria</taxon>
        <taxon>Pseudomonadati</taxon>
        <taxon>Pseudomonadota</taxon>
        <taxon>Alphaproteobacteria</taxon>
        <taxon>Acetobacterales</taxon>
        <taxon>Acetobacteraceae</taxon>
        <taxon>Acetobacter</taxon>
    </lineage>
</organism>
<dbReference type="EMBL" id="JAMYZZ010000002">
    <property type="protein sequence ID" value="MCP1257486.1"/>
    <property type="molecule type" value="Genomic_DNA"/>
</dbReference>
<evidence type="ECO:0000256" key="2">
    <source>
        <dbReference type="SAM" id="Phobius"/>
    </source>
</evidence>
<evidence type="ECO:0000256" key="1">
    <source>
        <dbReference type="SAM" id="MobiDB-lite"/>
    </source>
</evidence>
<comment type="caution">
    <text evidence="3">The sequence shown here is derived from an EMBL/GenBank/DDBJ whole genome shotgun (WGS) entry which is preliminary data.</text>
</comment>
<dbReference type="Proteomes" id="UP001523528">
    <property type="component" value="Unassembled WGS sequence"/>
</dbReference>
<evidence type="ECO:0000313" key="3">
    <source>
        <dbReference type="EMBL" id="MCP1257486.1"/>
    </source>
</evidence>
<dbReference type="Gene3D" id="3.10.450.160">
    <property type="entry name" value="inner membrane protein cigr"/>
    <property type="match status" value="1"/>
</dbReference>
<feature type="compositionally biased region" description="Gly residues" evidence="1">
    <location>
        <begin position="89"/>
        <end position="104"/>
    </location>
</feature>
<protein>
    <submittedName>
        <fullName evidence="3">RcnB family protein</fullName>
    </submittedName>
</protein>
<dbReference type="Pfam" id="PF11776">
    <property type="entry name" value="RcnB"/>
    <property type="match status" value="1"/>
</dbReference>
<keyword evidence="2" id="KW-0812">Transmembrane</keyword>
<keyword evidence="4" id="KW-1185">Reference proteome</keyword>